<dbReference type="GO" id="GO:0008234">
    <property type="term" value="F:cysteine-type peptidase activity"/>
    <property type="evidence" value="ECO:0007669"/>
    <property type="project" value="InterPro"/>
</dbReference>
<dbReference type="SUPFAM" id="SSF54001">
    <property type="entry name" value="Cysteine proteinases"/>
    <property type="match status" value="1"/>
</dbReference>
<reference evidence="5 6" key="1">
    <citation type="journal article" date="2014" name="Nat. Genet.">
        <title>Genome sequence of the hot pepper provides insights into the evolution of pungency in Capsicum species.</title>
        <authorList>
            <person name="Kim S."/>
            <person name="Park M."/>
            <person name="Yeom S.I."/>
            <person name="Kim Y.M."/>
            <person name="Lee J.M."/>
            <person name="Lee H.A."/>
            <person name="Seo E."/>
            <person name="Choi J."/>
            <person name="Cheong K."/>
            <person name="Kim K.T."/>
            <person name="Jung K."/>
            <person name="Lee G.W."/>
            <person name="Oh S.K."/>
            <person name="Bae C."/>
            <person name="Kim S.B."/>
            <person name="Lee H.Y."/>
            <person name="Kim S.Y."/>
            <person name="Kim M.S."/>
            <person name="Kang B.C."/>
            <person name="Jo Y.D."/>
            <person name="Yang H.B."/>
            <person name="Jeong H.J."/>
            <person name="Kang W.H."/>
            <person name="Kwon J.K."/>
            <person name="Shin C."/>
            <person name="Lim J.Y."/>
            <person name="Park J.H."/>
            <person name="Huh J.H."/>
            <person name="Kim J.S."/>
            <person name="Kim B.D."/>
            <person name="Cohen O."/>
            <person name="Paran I."/>
            <person name="Suh M.C."/>
            <person name="Lee S.B."/>
            <person name="Kim Y.K."/>
            <person name="Shin Y."/>
            <person name="Noh S.J."/>
            <person name="Park J."/>
            <person name="Seo Y.S."/>
            <person name="Kwon S.Y."/>
            <person name="Kim H.A."/>
            <person name="Park J.M."/>
            <person name="Kim H.J."/>
            <person name="Choi S.B."/>
            <person name="Bosland P.W."/>
            <person name="Reeves G."/>
            <person name="Jo S.H."/>
            <person name="Lee B.W."/>
            <person name="Cho H.T."/>
            <person name="Choi H.S."/>
            <person name="Lee M.S."/>
            <person name="Yu Y."/>
            <person name="Do Choi Y."/>
            <person name="Park B.S."/>
            <person name="van Deynze A."/>
            <person name="Ashrafi H."/>
            <person name="Hill T."/>
            <person name="Kim W.T."/>
            <person name="Pai H.S."/>
            <person name="Ahn H.K."/>
            <person name="Yeam I."/>
            <person name="Giovannoni J.J."/>
            <person name="Rose J.K."/>
            <person name="Sorensen I."/>
            <person name="Lee S.J."/>
            <person name="Kim R.W."/>
            <person name="Choi I.Y."/>
            <person name="Choi B.S."/>
            <person name="Lim J.S."/>
            <person name="Lee Y.H."/>
            <person name="Choi D."/>
        </authorList>
    </citation>
    <scope>NUCLEOTIDE SEQUENCE [LARGE SCALE GENOMIC DNA]</scope>
    <source>
        <strain evidence="6">cv. CM334</strain>
    </source>
</reference>
<dbReference type="Proteomes" id="UP000222542">
    <property type="component" value="Unassembled WGS sequence"/>
</dbReference>
<dbReference type="PANTHER" id="PTHR31470">
    <property type="entry name" value="CYSTEINE PROTEINASES SUPERFAMILY PROTEIN-RELATED-RELATED"/>
    <property type="match status" value="1"/>
</dbReference>
<comment type="caution">
    <text evidence="5">The sequence shown here is derived from an EMBL/GenBank/DDBJ whole genome shotgun (WGS) entry which is preliminary data.</text>
</comment>
<dbReference type="PANTHER" id="PTHR31470:SF46">
    <property type="entry name" value="ULP1 PROTEASE FAMILY, C-TERMINAL CATALYTIC DOMAIN CONTAINING PROTEIN"/>
    <property type="match status" value="1"/>
</dbReference>
<dbReference type="InterPro" id="IPR038765">
    <property type="entry name" value="Papain-like_cys_pep_sf"/>
</dbReference>
<accession>A0A2G2YJW3</accession>
<proteinExistence type="inferred from homology"/>
<dbReference type="AlphaFoldDB" id="A0A2G2YJW3"/>
<dbReference type="InterPro" id="IPR003653">
    <property type="entry name" value="Peptidase_C48_C"/>
</dbReference>
<name>A0A2G2YJW3_CAPAN</name>
<evidence type="ECO:0000256" key="1">
    <source>
        <dbReference type="ARBA" id="ARBA00005234"/>
    </source>
</evidence>
<organism evidence="5 6">
    <name type="scientific">Capsicum annuum</name>
    <name type="common">Capsicum pepper</name>
    <dbReference type="NCBI Taxonomy" id="4072"/>
    <lineage>
        <taxon>Eukaryota</taxon>
        <taxon>Viridiplantae</taxon>
        <taxon>Streptophyta</taxon>
        <taxon>Embryophyta</taxon>
        <taxon>Tracheophyta</taxon>
        <taxon>Spermatophyta</taxon>
        <taxon>Magnoliopsida</taxon>
        <taxon>eudicotyledons</taxon>
        <taxon>Gunneridae</taxon>
        <taxon>Pentapetalae</taxon>
        <taxon>asterids</taxon>
        <taxon>lamiids</taxon>
        <taxon>Solanales</taxon>
        <taxon>Solanaceae</taxon>
        <taxon>Solanoideae</taxon>
        <taxon>Capsiceae</taxon>
        <taxon>Capsicum</taxon>
    </lineage>
</organism>
<evidence type="ECO:0000259" key="4">
    <source>
        <dbReference type="Pfam" id="PF02902"/>
    </source>
</evidence>
<reference evidence="5 6" key="2">
    <citation type="journal article" date="2017" name="Genome Biol.">
        <title>New reference genome sequences of hot pepper reveal the massive evolution of plant disease-resistance genes by retroduplication.</title>
        <authorList>
            <person name="Kim S."/>
            <person name="Park J."/>
            <person name="Yeom S.I."/>
            <person name="Kim Y.M."/>
            <person name="Seo E."/>
            <person name="Kim K.T."/>
            <person name="Kim M.S."/>
            <person name="Lee J.M."/>
            <person name="Cheong K."/>
            <person name="Shin H.S."/>
            <person name="Kim S.B."/>
            <person name="Han K."/>
            <person name="Lee J."/>
            <person name="Park M."/>
            <person name="Lee H.A."/>
            <person name="Lee H.Y."/>
            <person name="Lee Y."/>
            <person name="Oh S."/>
            <person name="Lee J.H."/>
            <person name="Choi E."/>
            <person name="Choi E."/>
            <person name="Lee S.E."/>
            <person name="Jeon J."/>
            <person name="Kim H."/>
            <person name="Choi G."/>
            <person name="Song H."/>
            <person name="Lee J."/>
            <person name="Lee S.C."/>
            <person name="Kwon J.K."/>
            <person name="Lee H.Y."/>
            <person name="Koo N."/>
            <person name="Hong Y."/>
            <person name="Kim R.W."/>
            <person name="Kang W.H."/>
            <person name="Huh J.H."/>
            <person name="Kang B.C."/>
            <person name="Yang T.J."/>
            <person name="Lee Y.H."/>
            <person name="Bennetzen J.L."/>
            <person name="Choi D."/>
        </authorList>
    </citation>
    <scope>NUCLEOTIDE SEQUENCE [LARGE SCALE GENOMIC DNA]</scope>
    <source>
        <strain evidence="6">cv. CM334</strain>
    </source>
</reference>
<dbReference type="Pfam" id="PF02902">
    <property type="entry name" value="Peptidase_C48"/>
    <property type="match status" value="1"/>
</dbReference>
<evidence type="ECO:0000313" key="5">
    <source>
        <dbReference type="EMBL" id="PHT70028.1"/>
    </source>
</evidence>
<evidence type="ECO:0000256" key="3">
    <source>
        <dbReference type="ARBA" id="ARBA00022801"/>
    </source>
</evidence>
<protein>
    <recommendedName>
        <fullName evidence="4">Ubiquitin-like protease family profile domain-containing protein</fullName>
    </recommendedName>
</protein>
<dbReference type="EMBL" id="AYRZ02000010">
    <property type="protein sequence ID" value="PHT70028.1"/>
    <property type="molecule type" value="Genomic_DNA"/>
</dbReference>
<evidence type="ECO:0000256" key="2">
    <source>
        <dbReference type="ARBA" id="ARBA00022670"/>
    </source>
</evidence>
<dbReference type="Gramene" id="PHT70028">
    <property type="protein sequence ID" value="PHT70028"/>
    <property type="gene ID" value="T459_25132"/>
</dbReference>
<comment type="similarity">
    <text evidence="1">Belongs to the peptidase C48 family.</text>
</comment>
<keyword evidence="2" id="KW-0645">Protease</keyword>
<dbReference type="Gene3D" id="3.40.395.10">
    <property type="entry name" value="Adenoviral Proteinase, Chain A"/>
    <property type="match status" value="1"/>
</dbReference>
<evidence type="ECO:0000313" key="6">
    <source>
        <dbReference type="Proteomes" id="UP000222542"/>
    </source>
</evidence>
<feature type="domain" description="Ubiquitin-like protease family profile" evidence="4">
    <location>
        <begin position="387"/>
        <end position="423"/>
    </location>
</feature>
<keyword evidence="6" id="KW-1185">Reference proteome</keyword>
<keyword evidence="3" id="KW-0378">Hydrolase</keyword>
<dbReference type="GO" id="GO:0006508">
    <property type="term" value="P:proteolysis"/>
    <property type="evidence" value="ECO:0007669"/>
    <property type="project" value="UniProtKB-KW"/>
</dbReference>
<sequence>MDPKRKEIESSPSKGTSAAARLYPPLYELALQALSQSGAENNKHREEECLKRDYPNVTSPSVEILVKTFSIDYYPIQRHEIQSTLSSSVPVSNSRYSNCPSVACFDQPRVEDAISLTLRSVQTLSYPKVVDGIKIKLFKATTIRRKIILEGGLVAVDDGSGSGAVVLANDAPLIVFKTKSHYDYDYTSCTDFVPDFSTSSECSACKCQDCKAKHDRVINVINALTSCVRKMTSKRGVILSKRISYPYTPLEIKAAKRRRKNTSKASSSIKKSKIAMPLSLSCTIVQCERVIGEQHEPKKVDVTVETTAEEHTITVDNPSTASKEEEKVEPMSSGERKNYPFEGFKISDEAPKKLTQLIDDYSEWIVDGLLKHHADSIPASLPWHLFDELYIPINCGDEFYWVLVVVVLKKRRIRVYDSISRMRCFGPSSEIQKLVKILPTYLDMSGFLDQKVHTDWSIIESYRDKMGNHLMYNMLKELLNKPLVSCK</sequence>
<gene>
    <name evidence="5" type="ORF">T459_25132</name>
</gene>